<dbReference type="GO" id="GO:0008757">
    <property type="term" value="F:S-adenosylmethionine-dependent methyltransferase activity"/>
    <property type="evidence" value="ECO:0007669"/>
    <property type="project" value="InterPro"/>
</dbReference>
<dbReference type="AlphaFoldDB" id="A0A2N3Y3B3"/>
<dbReference type="OrthoDB" id="8052808at2"/>
<sequence length="351" mass="39082">MQNTKHSSFSAVEILPGTTMQEYLDELRIRHPRLYERLDLARLDPTQLARIYEALDCFASPFDTKEHGGRGDAYRSTQLKHPLVRARGISNLCQLAIPGDSSPARSFLLDALGGNGTMTRAMRLLQAATGPAIFTGDVAAPMIADALAQGLPAVRQSTQRWLFRDAALDGVIFAYGTHHIPVDERPQAMAEAHRVLRPGGQIVVHDFEEGSTTARWYSEALDRYTYTGHKHEHFLREEMHELLSGAGFHDVRVRYLYDPCVVDADSPAAARRGVINYMYDLFALAKLVPPDALDDEDSWMIVDEVVRRYATFGPEERARLGAQVAELTVRPAGRGFRAELPRVALVATATR</sequence>
<protein>
    <submittedName>
        <fullName evidence="2">Methyltransferase family protein</fullName>
    </submittedName>
</protein>
<dbReference type="GO" id="GO:0032259">
    <property type="term" value="P:methylation"/>
    <property type="evidence" value="ECO:0007669"/>
    <property type="project" value="UniProtKB-KW"/>
</dbReference>
<evidence type="ECO:0000313" key="2">
    <source>
        <dbReference type="EMBL" id="PKW17404.1"/>
    </source>
</evidence>
<accession>A0A2N3Y3B3</accession>
<dbReference type="EMBL" id="PJNB01000001">
    <property type="protein sequence ID" value="PKW17404.1"/>
    <property type="molecule type" value="Genomic_DNA"/>
</dbReference>
<organism evidence="2 3">
    <name type="scientific">Saccharopolyspora spinosa</name>
    <dbReference type="NCBI Taxonomy" id="60894"/>
    <lineage>
        <taxon>Bacteria</taxon>
        <taxon>Bacillati</taxon>
        <taxon>Actinomycetota</taxon>
        <taxon>Actinomycetes</taxon>
        <taxon>Pseudonocardiales</taxon>
        <taxon>Pseudonocardiaceae</taxon>
        <taxon>Saccharopolyspora</taxon>
    </lineage>
</organism>
<dbReference type="SUPFAM" id="SSF53335">
    <property type="entry name" value="S-adenosyl-L-methionine-dependent methyltransferases"/>
    <property type="match status" value="1"/>
</dbReference>
<dbReference type="Gene3D" id="3.40.50.150">
    <property type="entry name" value="Vaccinia Virus protein VP39"/>
    <property type="match status" value="1"/>
</dbReference>
<dbReference type="STRING" id="994479.GCA_000194155_01080"/>
<keyword evidence="2" id="KW-0489">Methyltransferase</keyword>
<name>A0A2N3Y3B3_SACSN</name>
<dbReference type="Pfam" id="PF08241">
    <property type="entry name" value="Methyltransf_11"/>
    <property type="match status" value="1"/>
</dbReference>
<evidence type="ECO:0000313" key="3">
    <source>
        <dbReference type="Proteomes" id="UP000233786"/>
    </source>
</evidence>
<reference evidence="2" key="1">
    <citation type="submission" date="2017-12" db="EMBL/GenBank/DDBJ databases">
        <title>Sequencing the genomes of 1000 Actinobacteria strains.</title>
        <authorList>
            <person name="Klenk H.-P."/>
        </authorList>
    </citation>
    <scope>NUCLEOTIDE SEQUENCE [LARGE SCALE GENOMIC DNA]</scope>
    <source>
        <strain evidence="2">DSM 44228</strain>
    </source>
</reference>
<keyword evidence="2" id="KW-0808">Transferase</keyword>
<dbReference type="RefSeq" id="WP_010692778.1">
    <property type="nucleotide sequence ID" value="NZ_CP061007.1"/>
</dbReference>
<dbReference type="CDD" id="cd02440">
    <property type="entry name" value="AdoMet_MTases"/>
    <property type="match status" value="1"/>
</dbReference>
<keyword evidence="3" id="KW-1185">Reference proteome</keyword>
<evidence type="ECO:0000259" key="1">
    <source>
        <dbReference type="Pfam" id="PF08241"/>
    </source>
</evidence>
<dbReference type="Proteomes" id="UP000233786">
    <property type="component" value="Unassembled WGS sequence"/>
</dbReference>
<gene>
    <name evidence="2" type="ORF">A8926_5364</name>
</gene>
<dbReference type="InterPro" id="IPR013216">
    <property type="entry name" value="Methyltransf_11"/>
</dbReference>
<proteinExistence type="predicted"/>
<feature type="domain" description="Methyltransferase type 11" evidence="1">
    <location>
        <begin position="110"/>
        <end position="204"/>
    </location>
</feature>
<comment type="caution">
    <text evidence="2">The sequence shown here is derived from an EMBL/GenBank/DDBJ whole genome shotgun (WGS) entry which is preliminary data.</text>
</comment>
<dbReference type="InterPro" id="IPR029063">
    <property type="entry name" value="SAM-dependent_MTases_sf"/>
</dbReference>